<protein>
    <submittedName>
        <fullName evidence="2">Uncharacterized protein</fullName>
    </submittedName>
</protein>
<dbReference type="GeneID" id="69024693"/>
<evidence type="ECO:0000313" key="2">
    <source>
        <dbReference type="EMBL" id="EEQ87096.1"/>
    </source>
</evidence>
<keyword evidence="3" id="KW-1185">Reference proteome</keyword>
<proteinExistence type="predicted"/>
<dbReference type="Proteomes" id="UP000002039">
    <property type="component" value="Unassembled WGS sequence"/>
</dbReference>
<gene>
    <name evidence="2" type="ORF">BDCG_02216</name>
</gene>
<reference evidence="3" key="1">
    <citation type="journal article" date="2015" name="PLoS Genet.">
        <title>The dynamic genome and transcriptome of the human fungal pathogen Blastomyces and close relative Emmonsia.</title>
        <authorList>
            <person name="Munoz J.F."/>
            <person name="Gauthier G.M."/>
            <person name="Desjardins C.A."/>
            <person name="Gallo J.E."/>
            <person name="Holder J."/>
            <person name="Sullivan T.D."/>
            <person name="Marty A.J."/>
            <person name="Carmen J.C."/>
            <person name="Chen Z."/>
            <person name="Ding L."/>
            <person name="Gujja S."/>
            <person name="Magrini V."/>
            <person name="Misas E."/>
            <person name="Mitreva M."/>
            <person name="Priest M."/>
            <person name="Saif S."/>
            <person name="Whiston E.A."/>
            <person name="Young S."/>
            <person name="Zeng Q."/>
            <person name="Goldman W.E."/>
            <person name="Mardis E.R."/>
            <person name="Taylor J.W."/>
            <person name="McEwen J.G."/>
            <person name="Clay O.K."/>
            <person name="Klein B.S."/>
            <person name="Cuomo C.A."/>
        </authorList>
    </citation>
    <scope>NUCLEOTIDE SEQUENCE [LARGE SCALE GENOMIC DNA]</scope>
    <source>
        <strain evidence="3">ER-3 / ATCC MYA-2586</strain>
    </source>
</reference>
<evidence type="ECO:0000313" key="3">
    <source>
        <dbReference type="Proteomes" id="UP000002039"/>
    </source>
</evidence>
<sequence>MRFCRLNSAVSQAELRHAVREKLQIRLLRVTVSEIKLFLEFSSNDHTESYITVLIEERDSITTAVREAEKELNMNELISRRDDTSLQGTATTAAAAREAEEEEEDVKMRAVLL</sequence>
<name>A0ABM9YGN5_AJEDR</name>
<feature type="region of interest" description="Disordered" evidence="1">
    <location>
        <begin position="83"/>
        <end position="107"/>
    </location>
</feature>
<organism evidence="2 3">
    <name type="scientific">Ajellomyces dermatitidis (strain ER-3 / ATCC MYA-2586)</name>
    <name type="common">Blastomyces dermatitidis</name>
    <dbReference type="NCBI Taxonomy" id="559297"/>
    <lineage>
        <taxon>Eukaryota</taxon>
        <taxon>Fungi</taxon>
        <taxon>Dikarya</taxon>
        <taxon>Ascomycota</taxon>
        <taxon>Pezizomycotina</taxon>
        <taxon>Eurotiomycetes</taxon>
        <taxon>Eurotiomycetidae</taxon>
        <taxon>Onygenales</taxon>
        <taxon>Ajellomycetaceae</taxon>
        <taxon>Blastomyces</taxon>
    </lineage>
</organism>
<dbReference type="EMBL" id="EQ999974">
    <property type="protein sequence ID" value="EEQ87096.1"/>
    <property type="molecule type" value="Genomic_DNA"/>
</dbReference>
<dbReference type="RefSeq" id="XP_045274498.1">
    <property type="nucleotide sequence ID" value="XM_045417767.1"/>
</dbReference>
<evidence type="ECO:0000256" key="1">
    <source>
        <dbReference type="SAM" id="MobiDB-lite"/>
    </source>
</evidence>
<accession>A0ABM9YGN5</accession>